<evidence type="ECO:0000256" key="2">
    <source>
        <dbReference type="ARBA" id="ARBA00009077"/>
    </source>
</evidence>
<dbReference type="Proteomes" id="UP000064967">
    <property type="component" value="Chromosome"/>
</dbReference>
<name>A0A0K1Q6M5_9BACT</name>
<dbReference type="KEGG" id="llu:AKJ09_08051"/>
<dbReference type="InterPro" id="IPR015424">
    <property type="entry name" value="PyrdxlP-dep_Trfase"/>
</dbReference>
<keyword evidence="3" id="KW-0663">Pyridoxal phosphate</keyword>
<evidence type="ECO:0000256" key="1">
    <source>
        <dbReference type="ARBA" id="ARBA00001933"/>
    </source>
</evidence>
<dbReference type="EMBL" id="CP012333">
    <property type="protein sequence ID" value="AKV01388.1"/>
    <property type="molecule type" value="Genomic_DNA"/>
</dbReference>
<evidence type="ECO:0000313" key="5">
    <source>
        <dbReference type="Proteomes" id="UP000064967"/>
    </source>
</evidence>
<keyword evidence="5" id="KW-1185">Reference proteome</keyword>
<dbReference type="Pfam" id="PF01053">
    <property type="entry name" value="Cys_Met_Meta_PP"/>
    <property type="match status" value="1"/>
</dbReference>
<dbReference type="GO" id="GO:0005737">
    <property type="term" value="C:cytoplasm"/>
    <property type="evidence" value="ECO:0007669"/>
    <property type="project" value="TreeGrafter"/>
</dbReference>
<dbReference type="PANTHER" id="PTHR11808:SF15">
    <property type="entry name" value="CYSTATHIONINE GAMMA-LYASE"/>
    <property type="match status" value="1"/>
</dbReference>
<evidence type="ECO:0000313" key="4">
    <source>
        <dbReference type="EMBL" id="AKV01388.1"/>
    </source>
</evidence>
<sequence>MPGAMPEDWEPRATTYDLPRFDSETQFAARLDAALARIVEGDVTAPEAIRSALYACNLPYDYARLGQPLSTVYELLQQARTGAARAFSFASVTKPWLSVIEAPGRTLPVHVFADGELPVSEEEKAHLRQQGVELHEQHQGPVASREDAITVHVLAAPFTSDMGAQQADAVCFPVPHGGVLLIRDEKRIPPTGIQLIRKRTVSALLAVDALHALERDLGLTPSAFPSSTPAACDAKLRALFPEITEALYFCTGLAAEAAVFAAAVSVLGPTPVTFFYAQNGYGGTGQLISEVLAPSMPLKPAPLPVLGMDAEGRAITLVDGILARLDALAGAPAVVFLETPTNPELQAHDFEKLVAGLRAYAARWGHRIPVLVDTTLAPLYPVFQLACAKDWPFLLVKSGSKYFTKGKSTLGVVACASDPIAKSILARTRALANDADSLARPSQLADLEAGLSDLRPRMATIRANTLRLVDGLRSALAARGRDITLYAMTEAQAREGLDCGLVSFYLPPAPTDHADLVDEFVDHLLATAPSLVKSRVSYGQSSGGGKPDWFYVINPQESTQGSLPQSVKDAQKRDNVQICRVSVPEHADVDGLLAAMEPFFTRKFGPRS</sequence>
<accession>A0A0K1Q6M5</accession>
<comment type="cofactor">
    <cofactor evidence="1">
        <name>pyridoxal 5'-phosphate</name>
        <dbReference type="ChEBI" id="CHEBI:597326"/>
    </cofactor>
</comment>
<dbReference type="AlphaFoldDB" id="A0A0K1Q6M5"/>
<dbReference type="SUPFAM" id="SSF53383">
    <property type="entry name" value="PLP-dependent transferases"/>
    <property type="match status" value="1"/>
</dbReference>
<dbReference type="GO" id="GO:0019343">
    <property type="term" value="P:cysteine biosynthetic process via cystathionine"/>
    <property type="evidence" value="ECO:0007669"/>
    <property type="project" value="TreeGrafter"/>
</dbReference>
<dbReference type="InterPro" id="IPR015421">
    <property type="entry name" value="PyrdxlP-dep_Trfase_major"/>
</dbReference>
<dbReference type="STRING" id="1391654.AKJ09_08051"/>
<comment type="similarity">
    <text evidence="2">Belongs to the trans-sulfuration enzymes family.</text>
</comment>
<dbReference type="GO" id="GO:0004123">
    <property type="term" value="F:cystathionine gamma-lyase activity"/>
    <property type="evidence" value="ECO:0007669"/>
    <property type="project" value="TreeGrafter"/>
</dbReference>
<gene>
    <name evidence="4" type="ORF">AKJ09_08051</name>
</gene>
<reference evidence="4 5" key="1">
    <citation type="submission" date="2015-08" db="EMBL/GenBank/DDBJ databases">
        <authorList>
            <person name="Babu N.S."/>
            <person name="Beckwith C.J."/>
            <person name="Beseler K.G."/>
            <person name="Brison A."/>
            <person name="Carone J.V."/>
            <person name="Caskin T.P."/>
            <person name="Diamond M."/>
            <person name="Durham M.E."/>
            <person name="Foxe J.M."/>
            <person name="Go M."/>
            <person name="Henderson B.A."/>
            <person name="Jones I.B."/>
            <person name="McGettigan J.A."/>
            <person name="Micheletti S.J."/>
            <person name="Nasrallah M.E."/>
            <person name="Ortiz D."/>
            <person name="Piller C.R."/>
            <person name="Privatt S.R."/>
            <person name="Schneider S.L."/>
            <person name="Sharp S."/>
            <person name="Smith T.C."/>
            <person name="Stanton J.D."/>
            <person name="Ullery H.E."/>
            <person name="Wilson R.J."/>
            <person name="Serrano M.G."/>
            <person name="Buck G."/>
            <person name="Lee V."/>
            <person name="Wang Y."/>
            <person name="Carvalho R."/>
            <person name="Voegtly L."/>
            <person name="Shi R."/>
            <person name="Duckworth R."/>
            <person name="Johnson A."/>
            <person name="Loviza R."/>
            <person name="Walstead R."/>
            <person name="Shah Z."/>
            <person name="Kiflezghi M."/>
            <person name="Wade K."/>
            <person name="Ball S.L."/>
            <person name="Bradley K.W."/>
            <person name="Asai D.J."/>
            <person name="Bowman C.A."/>
            <person name="Russell D.A."/>
            <person name="Pope W.H."/>
            <person name="Jacobs-Sera D."/>
            <person name="Hendrix R.W."/>
            <person name="Hatfull G.F."/>
        </authorList>
    </citation>
    <scope>NUCLEOTIDE SEQUENCE [LARGE SCALE GENOMIC DNA]</scope>
    <source>
        <strain evidence="4 5">DSM 27648</strain>
    </source>
</reference>
<dbReference type="InterPro" id="IPR000277">
    <property type="entry name" value="Cys/Met-Metab_PyrdxlP-dep_enz"/>
</dbReference>
<protein>
    <submittedName>
        <fullName evidence="4">Uncharacterized protein</fullName>
    </submittedName>
</protein>
<evidence type="ECO:0000256" key="3">
    <source>
        <dbReference type="ARBA" id="ARBA00022898"/>
    </source>
</evidence>
<dbReference type="PANTHER" id="PTHR11808">
    <property type="entry name" value="TRANS-SULFURATION ENZYME FAMILY MEMBER"/>
    <property type="match status" value="1"/>
</dbReference>
<organism evidence="4 5">
    <name type="scientific">Labilithrix luteola</name>
    <dbReference type="NCBI Taxonomy" id="1391654"/>
    <lineage>
        <taxon>Bacteria</taxon>
        <taxon>Pseudomonadati</taxon>
        <taxon>Myxococcota</taxon>
        <taxon>Polyangia</taxon>
        <taxon>Polyangiales</taxon>
        <taxon>Labilitrichaceae</taxon>
        <taxon>Labilithrix</taxon>
    </lineage>
</organism>
<dbReference type="GO" id="GO:0019346">
    <property type="term" value="P:transsulfuration"/>
    <property type="evidence" value="ECO:0007669"/>
    <property type="project" value="InterPro"/>
</dbReference>
<proteinExistence type="inferred from homology"/>
<dbReference type="Gene3D" id="3.40.640.10">
    <property type="entry name" value="Type I PLP-dependent aspartate aminotransferase-like (Major domain)"/>
    <property type="match status" value="1"/>
</dbReference>
<dbReference type="GO" id="GO:0030170">
    <property type="term" value="F:pyridoxal phosphate binding"/>
    <property type="evidence" value="ECO:0007669"/>
    <property type="project" value="InterPro"/>
</dbReference>